<dbReference type="Gene3D" id="3.55.50.30">
    <property type="match status" value="1"/>
</dbReference>
<keyword evidence="17" id="KW-1185">Reference proteome</keyword>
<proteinExistence type="inferred from homology"/>
<feature type="compositionally biased region" description="Polar residues" evidence="12">
    <location>
        <begin position="682"/>
        <end position="692"/>
    </location>
</feature>
<dbReference type="InterPro" id="IPR038591">
    <property type="entry name" value="NolW-like_sf"/>
</dbReference>
<comment type="similarity">
    <text evidence="2 10">Belongs to the bacterial secretin family. T3SS SctC subfamily.</text>
</comment>
<dbReference type="InterPro" id="IPR004846">
    <property type="entry name" value="T2SS/T3SS_dom"/>
</dbReference>
<dbReference type="InterPro" id="IPR005644">
    <property type="entry name" value="NolW-like"/>
</dbReference>
<evidence type="ECO:0000256" key="8">
    <source>
        <dbReference type="ARBA" id="ARBA00023136"/>
    </source>
</evidence>
<feature type="domain" description="Type II/III secretion system secretin-like" evidence="13">
    <location>
        <begin position="449"/>
        <end position="606"/>
    </location>
</feature>
<dbReference type="HAMAP" id="MF_02219">
    <property type="entry name" value="Type_III_secretin"/>
    <property type="match status" value="1"/>
</dbReference>
<dbReference type="PROSITE" id="PS00875">
    <property type="entry name" value="T2SP_D"/>
    <property type="match status" value="1"/>
</dbReference>
<dbReference type="GO" id="GO:0030257">
    <property type="term" value="C:type III protein secretion system complex"/>
    <property type="evidence" value="ECO:0007669"/>
    <property type="project" value="UniProtKB-UniRule"/>
</dbReference>
<evidence type="ECO:0000256" key="4">
    <source>
        <dbReference type="ARBA" id="ARBA00022729"/>
    </source>
</evidence>
<comment type="subunit">
    <text evidence="10">The core secretion machinery of the T3SS is composed of approximately 20 different proteins, including cytoplasmic components, a base, an export apparatus and a needle. This subunit is part of the base, which anchors the injectisome in the bacterial cell envelope. Forms a stable homooligomeric complex.</text>
</comment>
<keyword evidence="9 10" id="KW-0998">Cell outer membrane</keyword>
<dbReference type="Pfam" id="PF21304">
    <property type="entry name" value="T3S_SPI-1_N0"/>
    <property type="match status" value="1"/>
</dbReference>
<keyword evidence="8 10" id="KW-0472">Membrane</keyword>
<dbReference type="RefSeq" id="WP_150667197.1">
    <property type="nucleotide sequence ID" value="NZ_CABPSB010000001.1"/>
</dbReference>
<keyword evidence="6 10" id="KW-0811">Translocation</keyword>
<dbReference type="Gene3D" id="3.30.1370.120">
    <property type="match status" value="2"/>
</dbReference>
<dbReference type="InterPro" id="IPR004845">
    <property type="entry name" value="T2SS_GspD_CS"/>
</dbReference>
<sequence length="699" mass="73123" precursor="true">MHKCARRLFECCAASVLMAVSVSAAAAIIPWRTTMIDYAAEHKDIRDAIRDIGASSGVAVWVSPKVQGSVTGRFHASPQQLLERLSSTFGFIWYFDGSVLRLYSPDEIVSTTIGTGAAQPGELRRTLDRLGIADPRFPVRYDDDAHAALVSGPPNFVELVANAAKLVDQSHSQSQDRQVVRVFPLRYAWAADHVINLDGESISVLGVASILRSLYDAQTPVARTAQGNRSDAKRMTNAAAGANGPSAPRRDTPASGPGGWTTGLPGLLGTPGAAAPTTPLPPGMPGSLPAGNYGGNAANAANYPSPTAGAPANTQSDVTGFDSPIVRPDPRTNAVLVRARPDAMPAFEALIASLDTRPAVIEIDASIIQISDSALESLGIDWRFHNSHFDFETGSGLNQQAGFPDSINPQGFGNPNVSGQTSVLATPVGGVFTAVLGNTGRYLLSRINALAQTDQATINASPKVATLDNVEALMDSKKTFYVPVPGYQSSDLYSISAGVTLRVLPTVVKEGDASHIRLSVHIEDGKVTSDQVGTLPVVTNSTIDTQALINEGQSLLIAGYAVDASEKQGSGVPFLSKIPWIGGLFKYSNDSSKKMQRLFLLTPRIITPQGSLEEAARTAEADKLRAASLQRAVQSGLEDGRRGLDAAASAAGAAAARVPPVVVAPRDPASDAVTPVGLPTDAPTSLPASSVGTVPLPVR</sequence>
<evidence type="ECO:0000256" key="9">
    <source>
        <dbReference type="ARBA" id="ARBA00023237"/>
    </source>
</evidence>
<evidence type="ECO:0000256" key="11">
    <source>
        <dbReference type="RuleBase" id="RU004004"/>
    </source>
</evidence>
<evidence type="ECO:0000259" key="15">
    <source>
        <dbReference type="Pfam" id="PF21304"/>
    </source>
</evidence>
<dbReference type="InterPro" id="IPR003522">
    <property type="entry name" value="T3SS_OM_pore_YscC"/>
</dbReference>
<feature type="compositionally biased region" description="Low complexity" evidence="12">
    <location>
        <begin position="262"/>
        <end position="277"/>
    </location>
</feature>
<feature type="chain" id="PRO_5026409165" description="Type 3 secretion system secretin" evidence="10">
    <location>
        <begin position="27"/>
        <end position="699"/>
    </location>
</feature>
<dbReference type="GO" id="GO:0030254">
    <property type="term" value="P:protein secretion by the type III secretion system"/>
    <property type="evidence" value="ECO:0007669"/>
    <property type="project" value="UniProtKB-UniRule"/>
</dbReference>
<evidence type="ECO:0000256" key="1">
    <source>
        <dbReference type="ARBA" id="ARBA00004442"/>
    </source>
</evidence>
<feature type="domain" description="SPI-1 type 3 secretion system secretin N0" evidence="15">
    <location>
        <begin position="38"/>
        <end position="103"/>
    </location>
</feature>
<feature type="domain" description="NolW-like" evidence="14">
    <location>
        <begin position="118"/>
        <end position="170"/>
    </location>
</feature>
<feature type="compositionally biased region" description="Low complexity" evidence="12">
    <location>
        <begin position="237"/>
        <end position="247"/>
    </location>
</feature>
<dbReference type="OrthoDB" id="9779724at2"/>
<dbReference type="Pfam" id="PF00263">
    <property type="entry name" value="Secretin"/>
    <property type="match status" value="1"/>
</dbReference>
<dbReference type="AlphaFoldDB" id="A0A5E4RSJ1"/>
<keyword evidence="5 10" id="KW-0653">Protein transport</keyword>
<accession>A0A5E4RSJ1</accession>
<dbReference type="Pfam" id="PF03958">
    <property type="entry name" value="Secretin_N"/>
    <property type="match status" value="2"/>
</dbReference>
<evidence type="ECO:0000256" key="7">
    <source>
        <dbReference type="ARBA" id="ARBA00023026"/>
    </source>
</evidence>
<feature type="region of interest" description="Disordered" evidence="12">
    <location>
        <begin position="222"/>
        <end position="291"/>
    </location>
</feature>
<dbReference type="PANTHER" id="PTHR30332:SF5">
    <property type="entry name" value="SPI-1 TYPE 3 SECRETION SYSTEM SECRETIN"/>
    <property type="match status" value="1"/>
</dbReference>
<comment type="function">
    <text evidence="10">Component of the type III secretion system (T3SS), also called injectisome, which is used to inject bacterial effector proteins into eukaryotic host cells. Forms a ring-shaped multimeric structure with an apparent central pore in the outer membrane.</text>
</comment>
<evidence type="ECO:0000256" key="2">
    <source>
        <dbReference type="ARBA" id="ARBA00007032"/>
    </source>
</evidence>
<keyword evidence="7" id="KW-0843">Virulence</keyword>
<evidence type="ECO:0000256" key="10">
    <source>
        <dbReference type="HAMAP-Rule" id="MF_02219"/>
    </source>
</evidence>
<dbReference type="InterPro" id="IPR049034">
    <property type="entry name" value="T3S_SPI-1_N0"/>
</dbReference>
<protein>
    <recommendedName>
        <fullName evidence="10">Type 3 secretion system secretin</fullName>
        <shortName evidence="10">T3SS secretin</shortName>
    </recommendedName>
</protein>
<evidence type="ECO:0000256" key="5">
    <source>
        <dbReference type="ARBA" id="ARBA00022927"/>
    </source>
</evidence>
<evidence type="ECO:0000256" key="12">
    <source>
        <dbReference type="SAM" id="MobiDB-lite"/>
    </source>
</evidence>
<evidence type="ECO:0000259" key="14">
    <source>
        <dbReference type="Pfam" id="PF03958"/>
    </source>
</evidence>
<feature type="signal peptide" evidence="10">
    <location>
        <begin position="1"/>
        <end position="26"/>
    </location>
</feature>
<dbReference type="GO" id="GO:0015627">
    <property type="term" value="C:type II protein secretion system complex"/>
    <property type="evidence" value="ECO:0007669"/>
    <property type="project" value="TreeGrafter"/>
</dbReference>
<feature type="domain" description="NolW-like" evidence="14">
    <location>
        <begin position="180"/>
        <end position="359"/>
    </location>
</feature>
<comment type="subcellular location">
    <subcellularLocation>
        <location evidence="1 10 11">Cell outer membrane</location>
    </subcellularLocation>
</comment>
<dbReference type="PRINTS" id="PR01337">
    <property type="entry name" value="TYPE3OMGPROT"/>
</dbReference>
<dbReference type="NCBIfam" id="TIGR02516">
    <property type="entry name" value="type_III_yscC"/>
    <property type="match status" value="1"/>
</dbReference>
<organism evidence="16 17">
    <name type="scientific">Pandoraea anhela</name>
    <dbReference type="NCBI Taxonomy" id="2508295"/>
    <lineage>
        <taxon>Bacteria</taxon>
        <taxon>Pseudomonadati</taxon>
        <taxon>Pseudomonadota</taxon>
        <taxon>Betaproteobacteria</taxon>
        <taxon>Burkholderiales</taxon>
        <taxon>Burkholderiaceae</taxon>
        <taxon>Pandoraea</taxon>
    </lineage>
</organism>
<name>A0A5E4RSJ1_9BURK</name>
<dbReference type="PANTHER" id="PTHR30332">
    <property type="entry name" value="PROBABLE GENERAL SECRETION PATHWAY PROTEIN D"/>
    <property type="match status" value="1"/>
</dbReference>
<reference evidence="16 17" key="1">
    <citation type="submission" date="2019-08" db="EMBL/GenBank/DDBJ databases">
        <authorList>
            <person name="Peeters C."/>
        </authorList>
    </citation>
    <scope>NUCLEOTIDE SEQUENCE [LARGE SCALE GENOMIC DNA]</scope>
    <source>
        <strain evidence="16 17">LMG 31108</strain>
    </source>
</reference>
<dbReference type="InterPro" id="IPR050810">
    <property type="entry name" value="Bact_Secretion_Sys_Channel"/>
</dbReference>
<evidence type="ECO:0000313" key="17">
    <source>
        <dbReference type="Proteomes" id="UP000406256"/>
    </source>
</evidence>
<gene>
    <name evidence="10" type="primary">sctC</name>
    <name evidence="16" type="ORF">PAN31108_00380</name>
</gene>
<evidence type="ECO:0000256" key="3">
    <source>
        <dbReference type="ARBA" id="ARBA00022448"/>
    </source>
</evidence>
<evidence type="ECO:0000256" key="6">
    <source>
        <dbReference type="ARBA" id="ARBA00023010"/>
    </source>
</evidence>
<dbReference type="EMBL" id="CABPSB010000001">
    <property type="protein sequence ID" value="VVD66400.1"/>
    <property type="molecule type" value="Genomic_DNA"/>
</dbReference>
<keyword evidence="3 10" id="KW-0813">Transport</keyword>
<dbReference type="Proteomes" id="UP000406256">
    <property type="component" value="Unassembled WGS sequence"/>
</dbReference>
<dbReference type="GO" id="GO:0009279">
    <property type="term" value="C:cell outer membrane"/>
    <property type="evidence" value="ECO:0007669"/>
    <property type="project" value="UniProtKB-SubCell"/>
</dbReference>
<feature type="region of interest" description="Disordered" evidence="12">
    <location>
        <begin position="672"/>
        <end position="699"/>
    </location>
</feature>
<keyword evidence="4 10" id="KW-0732">Signal</keyword>
<evidence type="ECO:0000259" key="13">
    <source>
        <dbReference type="Pfam" id="PF00263"/>
    </source>
</evidence>
<evidence type="ECO:0000313" key="16">
    <source>
        <dbReference type="EMBL" id="VVD66400.1"/>
    </source>
</evidence>